<evidence type="ECO:0000313" key="4">
    <source>
        <dbReference type="Proteomes" id="UP000675880"/>
    </source>
</evidence>
<dbReference type="SUPFAM" id="SSF53850">
    <property type="entry name" value="Periplasmic binding protein-like II"/>
    <property type="match status" value="1"/>
</dbReference>
<dbReference type="InterPro" id="IPR024370">
    <property type="entry name" value="PBP_domain"/>
</dbReference>
<dbReference type="InterPro" id="IPR050811">
    <property type="entry name" value="Phosphate_ABC_transporter"/>
</dbReference>
<dbReference type="CDD" id="cd13566">
    <property type="entry name" value="PBP2_phosphate"/>
    <property type="match status" value="1"/>
</dbReference>
<dbReference type="EMBL" id="CAJNBJ010000017">
    <property type="protein sequence ID" value="CAE6774639.1"/>
    <property type="molecule type" value="Genomic_DNA"/>
</dbReference>
<evidence type="ECO:0000259" key="2">
    <source>
        <dbReference type="Pfam" id="PF12849"/>
    </source>
</evidence>
<evidence type="ECO:0000313" key="3">
    <source>
        <dbReference type="EMBL" id="CAE6774639.1"/>
    </source>
</evidence>
<feature type="domain" description="PBP" evidence="2">
    <location>
        <begin position="60"/>
        <end position="335"/>
    </location>
</feature>
<dbReference type="Pfam" id="PF12849">
    <property type="entry name" value="PBP_like_2"/>
    <property type="match status" value="1"/>
</dbReference>
<reference evidence="3 4" key="1">
    <citation type="submission" date="2021-02" db="EMBL/GenBank/DDBJ databases">
        <authorList>
            <person name="Han P."/>
        </authorList>
    </citation>
    <scope>NUCLEOTIDE SEQUENCE [LARGE SCALE GENOMIC DNA]</scope>
    <source>
        <strain evidence="3">Candidatus Nitrospira sp. ZN2</strain>
    </source>
</reference>
<keyword evidence="1" id="KW-0732">Signal</keyword>
<evidence type="ECO:0000256" key="1">
    <source>
        <dbReference type="ARBA" id="ARBA00022729"/>
    </source>
</evidence>
<accession>A0ABN7LXQ9</accession>
<gene>
    <name evidence="3" type="ORF">NSPZN2_40458</name>
</gene>
<dbReference type="Proteomes" id="UP000675880">
    <property type="component" value="Unassembled WGS sequence"/>
</dbReference>
<sequence>MSDVTTGLGIRGKRLSRLAAVTIGTLVAFSAGHAAAEHAGLSGGGPNVDPAIEPYVNHNGLQGKLSIAGSDTMRPLIAKLAAQFSSLHPAAQIAVEGTGSSAAIREFLLGLSYQRRGDKVQGRGTGGSSTVELLASSRQLTEEESKGFESNYGYRPLEVPIAMDAVAIYVNKDNPLQRLTLAEVDAIFGKDHKRGLGPITNWSQIGMGNSALAKQPVHLYGRDKRSGTREFFKHVALKDGELVDDVVEQPGSASEIIAIAQDPLGLGYAGAGFDISAVRQVPIAAQPEGPALLPSIETVTSGAYPLGRSLYLYVKKGPKDKLDPVVEEFLAFVNSRQGQETVARANFYPLTSTQVAKNRQELGLDKGAMVTLPPQDLRIAEQRTR</sequence>
<dbReference type="PANTHER" id="PTHR30570:SF6">
    <property type="entry name" value="PHOSPHATE-BINDING PROTEIN PSTS"/>
    <property type="match status" value="1"/>
</dbReference>
<dbReference type="Gene3D" id="3.40.190.10">
    <property type="entry name" value="Periplasmic binding protein-like II"/>
    <property type="match status" value="2"/>
</dbReference>
<comment type="caution">
    <text evidence="3">The sequence shown here is derived from an EMBL/GenBank/DDBJ whole genome shotgun (WGS) entry which is preliminary data.</text>
</comment>
<dbReference type="RefSeq" id="WP_213043269.1">
    <property type="nucleotide sequence ID" value="NZ_CAJNBJ010000017.1"/>
</dbReference>
<name>A0ABN7LXQ9_9BACT</name>
<proteinExistence type="predicted"/>
<keyword evidence="4" id="KW-1185">Reference proteome</keyword>
<protein>
    <submittedName>
        <fullName evidence="3">Phosphate ABC transporter, periplasmic phosphate-binding protein PstS (TC 3.A.1.7.1)</fullName>
    </submittedName>
</protein>
<organism evidence="3 4">
    <name type="scientific">Nitrospira defluvii</name>
    <dbReference type="NCBI Taxonomy" id="330214"/>
    <lineage>
        <taxon>Bacteria</taxon>
        <taxon>Pseudomonadati</taxon>
        <taxon>Nitrospirota</taxon>
        <taxon>Nitrospiria</taxon>
        <taxon>Nitrospirales</taxon>
        <taxon>Nitrospiraceae</taxon>
        <taxon>Nitrospira</taxon>
    </lineage>
</organism>
<dbReference type="PANTHER" id="PTHR30570">
    <property type="entry name" value="PERIPLASMIC PHOSPHATE BINDING COMPONENT OF PHOSPHATE ABC TRANSPORTER"/>
    <property type="match status" value="1"/>
</dbReference>